<dbReference type="PANTHER" id="PTHR37852">
    <property type="entry name" value="YALI0B21208P"/>
    <property type="match status" value="1"/>
</dbReference>
<dbReference type="PANTHER" id="PTHR37852:SF1">
    <property type="entry name" value="HIG1 DOMAIN-CONTAINING PROTEIN"/>
    <property type="match status" value="1"/>
</dbReference>
<dbReference type="AlphaFoldDB" id="A0A4S2N433"/>
<dbReference type="EMBL" id="ML220113">
    <property type="protein sequence ID" value="TGZ83907.1"/>
    <property type="molecule type" value="Genomic_DNA"/>
</dbReference>
<evidence type="ECO:0000313" key="2">
    <source>
        <dbReference type="EMBL" id="TGZ83907.1"/>
    </source>
</evidence>
<evidence type="ECO:0000256" key="1">
    <source>
        <dbReference type="SAM" id="MobiDB-lite"/>
    </source>
</evidence>
<evidence type="ECO:0008006" key="4">
    <source>
        <dbReference type="Google" id="ProtNLM"/>
    </source>
</evidence>
<name>A0A4S2N433_9PEZI</name>
<accession>A0A4S2N433</accession>
<dbReference type="InParanoid" id="A0A4S2N433"/>
<reference evidence="2 3" key="1">
    <citation type="submission" date="2019-04" db="EMBL/GenBank/DDBJ databases">
        <title>Comparative genomics and transcriptomics to analyze fruiting body development in filamentous ascomycetes.</title>
        <authorList>
            <consortium name="DOE Joint Genome Institute"/>
            <person name="Lutkenhaus R."/>
            <person name="Traeger S."/>
            <person name="Breuer J."/>
            <person name="Kuo A."/>
            <person name="Lipzen A."/>
            <person name="Pangilinan J."/>
            <person name="Dilworth D."/>
            <person name="Sandor L."/>
            <person name="Poggeler S."/>
            <person name="Barry K."/>
            <person name="Grigoriev I.V."/>
            <person name="Nowrousian M."/>
        </authorList>
    </citation>
    <scope>NUCLEOTIDE SEQUENCE [LARGE SCALE GENOMIC DNA]</scope>
    <source>
        <strain evidence="2 3">CBS 389.68</strain>
    </source>
</reference>
<feature type="region of interest" description="Disordered" evidence="1">
    <location>
        <begin position="204"/>
        <end position="227"/>
    </location>
</feature>
<organism evidence="2 3">
    <name type="scientific">Ascodesmis nigricans</name>
    <dbReference type="NCBI Taxonomy" id="341454"/>
    <lineage>
        <taxon>Eukaryota</taxon>
        <taxon>Fungi</taxon>
        <taxon>Dikarya</taxon>
        <taxon>Ascomycota</taxon>
        <taxon>Pezizomycotina</taxon>
        <taxon>Pezizomycetes</taxon>
        <taxon>Pezizales</taxon>
        <taxon>Ascodesmidaceae</taxon>
        <taxon>Ascodesmis</taxon>
    </lineage>
</organism>
<sequence length="227" mass="24144">MSTTTSPDPPQPLSHAYNHPTLTPRLSLPLPVRLFTTCTASFLIGAGLGGSLAGSTTALRFRAENAHRQPQSAKGWYFYHKTKNYQVAWGAIKGGIKGGARLAAWVAAFVVCEDAVDRLRGRVDAVGSVVAGLAGAGAVGVAYRLTHGTFVRTAKKGLLAGLAYGLVQDFVRGSRGQGAGVFEYVGWKGRTPLFEVTKISAEEEERRIREAQEGKGRKDTGAGNEVE</sequence>
<feature type="compositionally biased region" description="Basic and acidic residues" evidence="1">
    <location>
        <begin position="204"/>
        <end position="220"/>
    </location>
</feature>
<gene>
    <name evidence="2" type="ORF">EX30DRAFT_393453</name>
</gene>
<keyword evidence="3" id="KW-1185">Reference proteome</keyword>
<dbReference type="STRING" id="341454.A0A4S2N433"/>
<proteinExistence type="predicted"/>
<dbReference type="Proteomes" id="UP000298138">
    <property type="component" value="Unassembled WGS sequence"/>
</dbReference>
<protein>
    <recommendedName>
        <fullName evidence="4">Tim17-domain-containing protein</fullName>
    </recommendedName>
</protein>
<evidence type="ECO:0000313" key="3">
    <source>
        <dbReference type="Proteomes" id="UP000298138"/>
    </source>
</evidence>
<dbReference type="OrthoDB" id="5584028at2759"/>